<dbReference type="GO" id="GO:0043565">
    <property type="term" value="F:sequence-specific DNA binding"/>
    <property type="evidence" value="ECO:0007669"/>
    <property type="project" value="InterPro"/>
</dbReference>
<dbReference type="PIRSF" id="PIRSF002595">
    <property type="entry name" value="RR_SKN7"/>
    <property type="match status" value="1"/>
</dbReference>
<evidence type="ECO:0000256" key="2">
    <source>
        <dbReference type="ARBA" id="ARBA00022553"/>
    </source>
</evidence>
<comment type="caution">
    <text evidence="12">The sequence shown here is derived from an EMBL/GenBank/DDBJ whole genome shotgun (WGS) entry which is preliminary data.</text>
</comment>
<accession>A0AAN9UNF9</accession>
<dbReference type="SMART" id="SM00448">
    <property type="entry name" value="REC"/>
    <property type="match status" value="1"/>
</dbReference>
<evidence type="ECO:0000313" key="12">
    <source>
        <dbReference type="EMBL" id="KAK7750121.1"/>
    </source>
</evidence>
<evidence type="ECO:0000256" key="9">
    <source>
        <dbReference type="PROSITE-ProRule" id="PRU00169"/>
    </source>
</evidence>
<keyword evidence="7 8" id="KW-0539">Nucleus</keyword>
<dbReference type="GO" id="GO:0005634">
    <property type="term" value="C:nucleus"/>
    <property type="evidence" value="ECO:0007669"/>
    <property type="project" value="UniProtKB-SubCell"/>
</dbReference>
<evidence type="ECO:0000259" key="11">
    <source>
        <dbReference type="PROSITE" id="PS50110"/>
    </source>
</evidence>
<feature type="compositionally biased region" description="Basic and acidic residues" evidence="10">
    <location>
        <begin position="179"/>
        <end position="188"/>
    </location>
</feature>
<feature type="compositionally biased region" description="Polar residues" evidence="10">
    <location>
        <begin position="557"/>
        <end position="579"/>
    </location>
</feature>
<gene>
    <name evidence="12" type="primary">SKN7</name>
    <name evidence="12" type="ORF">SLS62_007989</name>
</gene>
<keyword evidence="3" id="KW-0902">Two-component regulatory system</keyword>
<evidence type="ECO:0000256" key="10">
    <source>
        <dbReference type="SAM" id="MobiDB-lite"/>
    </source>
</evidence>
<keyword evidence="2 9" id="KW-0597">Phosphoprotein</keyword>
<evidence type="ECO:0000256" key="1">
    <source>
        <dbReference type="ARBA" id="ARBA00004123"/>
    </source>
</evidence>
<feature type="region of interest" description="Disordered" evidence="10">
    <location>
        <begin position="517"/>
        <end position="619"/>
    </location>
</feature>
<dbReference type="AlphaFoldDB" id="A0AAN9UNF9"/>
<dbReference type="PROSITE" id="PS50110">
    <property type="entry name" value="RESPONSE_REGULATORY"/>
    <property type="match status" value="1"/>
</dbReference>
<keyword evidence="4 8" id="KW-0805">Transcription regulation</keyword>
<keyword evidence="13" id="KW-1185">Reference proteome</keyword>
<feature type="compositionally biased region" description="Polar residues" evidence="10">
    <location>
        <begin position="517"/>
        <end position="543"/>
    </location>
</feature>
<dbReference type="InterPro" id="IPR011006">
    <property type="entry name" value="CheY-like_superfamily"/>
</dbReference>
<dbReference type="InterPro" id="IPR001789">
    <property type="entry name" value="Sig_transdc_resp-reg_receiver"/>
</dbReference>
<dbReference type="PANTHER" id="PTHR45339:SF1">
    <property type="entry name" value="HYBRID SIGNAL TRANSDUCTION HISTIDINE KINASE J"/>
    <property type="match status" value="1"/>
</dbReference>
<organism evidence="12 13">
    <name type="scientific">Diatrype stigma</name>
    <dbReference type="NCBI Taxonomy" id="117547"/>
    <lineage>
        <taxon>Eukaryota</taxon>
        <taxon>Fungi</taxon>
        <taxon>Dikarya</taxon>
        <taxon>Ascomycota</taxon>
        <taxon>Pezizomycotina</taxon>
        <taxon>Sordariomycetes</taxon>
        <taxon>Xylariomycetidae</taxon>
        <taxon>Xylariales</taxon>
        <taxon>Diatrypaceae</taxon>
        <taxon>Diatrype</taxon>
    </lineage>
</organism>
<evidence type="ECO:0000256" key="5">
    <source>
        <dbReference type="ARBA" id="ARBA00023125"/>
    </source>
</evidence>
<dbReference type="GO" id="GO:0006357">
    <property type="term" value="P:regulation of transcription by RNA polymerase II"/>
    <property type="evidence" value="ECO:0007669"/>
    <property type="project" value="UniProtKB-UniRule"/>
</dbReference>
<reference evidence="12 13" key="1">
    <citation type="submission" date="2024-02" db="EMBL/GenBank/DDBJ databases">
        <title>De novo assembly and annotation of 12 fungi associated with fruit tree decline syndrome in Ontario, Canada.</title>
        <authorList>
            <person name="Sulman M."/>
            <person name="Ellouze W."/>
            <person name="Ilyukhin E."/>
        </authorList>
    </citation>
    <scope>NUCLEOTIDE SEQUENCE [LARGE SCALE GENOMIC DNA]</scope>
    <source>
        <strain evidence="12 13">M11/M66-122</strain>
    </source>
</reference>
<feature type="modified residue" description="4-aspartylphosphate" evidence="9">
    <location>
        <position position="408"/>
    </location>
</feature>
<dbReference type="CDD" id="cd17546">
    <property type="entry name" value="REC_hyHK_CKI1_RcsC-like"/>
    <property type="match status" value="1"/>
</dbReference>
<keyword evidence="6 8" id="KW-0804">Transcription</keyword>
<protein>
    <recommendedName>
        <fullName evidence="8">Transcription factor</fullName>
    </recommendedName>
</protein>
<keyword evidence="5 8" id="KW-0238">DNA-binding</keyword>
<dbReference type="Pfam" id="PF00447">
    <property type="entry name" value="HSF_DNA-bind"/>
    <property type="match status" value="1"/>
</dbReference>
<evidence type="ECO:0000256" key="3">
    <source>
        <dbReference type="ARBA" id="ARBA00023012"/>
    </source>
</evidence>
<keyword evidence="12" id="KW-0418">Kinase</keyword>
<dbReference type="Gene3D" id="3.40.50.2300">
    <property type="match status" value="1"/>
</dbReference>
<sequence>MVNFRMLEDPQYSEVVRWGDQGDSFVVLENEKFTKTILPKHFKHSNFASFVRQLNKYDFHKVRHNDESGQSPYGQSAWEFRHPEFRADRKDNLDNIRRKAPAPRKPQTADDQQTVATGQQVIVLSETLAATQHQIQQLQESYSEIVNANRVFAEEILHLQRLVGAQKQVHNELINHLSRMEQERRDNRNSSSSNQSSHSTPAGGYNANTNNGNYLSDGSPDTGADLRRAREILNSLPVEHSADQDLKRMSVAFAHQPGASPDSATSSSMMGPPGTNGFNPFMQDPMGDMRHLVYPVGQTIGIDPFAAEHMGNIPYNRPVQEQSIGSGPEVNQAPMHTQAPPGPASQGSGPWGMKKPIILLVEDDKTCSRIGSKFLAQYECGVEVARDGIEAVNKVNQKPNYYDLIFMDIIMPQLDGVSATAMIREVMPNVPIIAMTSNINQQDLEMYFHWGMRDVLAKPFTKEGMIGKIRKHLVQFLRNPPQEMLDAMYPNGAQPPTPSGYQNQGIGMPLSATSSTGVTKFDTTPVQSPATSTSWNSPSQIPQASPVMGQEQGYIGGNQSQMAMNQGGNQKPQQYQSHMMPNMGGPSHHHQRLSDGLSRPEGPPEKRQRVFPPQGGYHQ</sequence>
<feature type="domain" description="Response regulatory" evidence="11">
    <location>
        <begin position="357"/>
        <end position="473"/>
    </location>
</feature>
<dbReference type="GO" id="GO:0003700">
    <property type="term" value="F:DNA-binding transcription factor activity"/>
    <property type="evidence" value="ECO:0007669"/>
    <property type="project" value="UniProtKB-UniRule"/>
</dbReference>
<feature type="compositionally biased region" description="Low complexity" evidence="10">
    <location>
        <begin position="189"/>
        <end position="214"/>
    </location>
</feature>
<evidence type="ECO:0000256" key="4">
    <source>
        <dbReference type="ARBA" id="ARBA00023015"/>
    </source>
</evidence>
<dbReference type="GO" id="GO:0016301">
    <property type="term" value="F:kinase activity"/>
    <property type="evidence" value="ECO:0007669"/>
    <property type="project" value="UniProtKB-KW"/>
</dbReference>
<evidence type="ECO:0000256" key="6">
    <source>
        <dbReference type="ARBA" id="ARBA00023163"/>
    </source>
</evidence>
<feature type="region of interest" description="Disordered" evidence="10">
    <location>
        <begin position="179"/>
        <end position="223"/>
    </location>
</feature>
<dbReference type="PANTHER" id="PTHR45339">
    <property type="entry name" value="HYBRID SIGNAL TRANSDUCTION HISTIDINE KINASE J"/>
    <property type="match status" value="1"/>
</dbReference>
<evidence type="ECO:0000313" key="13">
    <source>
        <dbReference type="Proteomes" id="UP001320420"/>
    </source>
</evidence>
<dbReference type="Gene3D" id="1.10.10.10">
    <property type="entry name" value="Winged helix-like DNA-binding domain superfamily/Winged helix DNA-binding domain"/>
    <property type="match status" value="1"/>
</dbReference>
<dbReference type="InterPro" id="IPR000232">
    <property type="entry name" value="HSF_DNA-bd"/>
</dbReference>
<dbReference type="PRINTS" id="PR00056">
    <property type="entry name" value="HSFDOMAIN"/>
</dbReference>
<feature type="region of interest" description="Disordered" evidence="10">
    <location>
        <begin position="320"/>
        <end position="349"/>
    </location>
</feature>
<name>A0AAN9UNF9_9PEZI</name>
<evidence type="ECO:0000256" key="8">
    <source>
        <dbReference type="PIRNR" id="PIRNR002595"/>
    </source>
</evidence>
<dbReference type="InterPro" id="IPR014402">
    <property type="entry name" value="Sig_transdc_resp-reg_Skn7"/>
</dbReference>
<comment type="subcellular location">
    <subcellularLocation>
        <location evidence="1 8">Nucleus</location>
    </subcellularLocation>
</comment>
<dbReference type="Pfam" id="PF00072">
    <property type="entry name" value="Response_reg"/>
    <property type="match status" value="1"/>
</dbReference>
<dbReference type="FunFam" id="1.10.10.10:FF:000027">
    <property type="entry name" value="Heat shock transcription factor 1"/>
    <property type="match status" value="1"/>
</dbReference>
<dbReference type="PROSITE" id="PS00434">
    <property type="entry name" value="HSF_DOMAIN"/>
    <property type="match status" value="1"/>
</dbReference>
<dbReference type="SUPFAM" id="SSF46785">
    <property type="entry name" value="Winged helix' DNA-binding domain"/>
    <property type="match status" value="1"/>
</dbReference>
<dbReference type="SMART" id="SM00415">
    <property type="entry name" value="HSF"/>
    <property type="match status" value="1"/>
</dbReference>
<dbReference type="EMBL" id="JAKJXP020000070">
    <property type="protein sequence ID" value="KAK7750121.1"/>
    <property type="molecule type" value="Genomic_DNA"/>
</dbReference>
<dbReference type="Proteomes" id="UP001320420">
    <property type="component" value="Unassembled WGS sequence"/>
</dbReference>
<evidence type="ECO:0000256" key="7">
    <source>
        <dbReference type="ARBA" id="ARBA00023242"/>
    </source>
</evidence>
<dbReference type="InterPro" id="IPR036388">
    <property type="entry name" value="WH-like_DNA-bd_sf"/>
</dbReference>
<dbReference type="GO" id="GO:0000156">
    <property type="term" value="F:phosphorelay response regulator activity"/>
    <property type="evidence" value="ECO:0007669"/>
    <property type="project" value="InterPro"/>
</dbReference>
<keyword evidence="12" id="KW-0808">Transferase</keyword>
<dbReference type="InterPro" id="IPR036390">
    <property type="entry name" value="WH_DNA-bd_sf"/>
</dbReference>
<dbReference type="SUPFAM" id="SSF52172">
    <property type="entry name" value="CheY-like"/>
    <property type="match status" value="1"/>
</dbReference>
<proteinExistence type="predicted"/>
<dbReference type="FunFam" id="3.40.50.2300:FF:000212">
    <property type="entry name" value="Stress response regulator/HFS transcription factor"/>
    <property type="match status" value="1"/>
</dbReference>